<dbReference type="PANTHER" id="PTHR38769">
    <property type="entry name" value="UPF0381 PROTEIN YFCZ-RELATED"/>
    <property type="match status" value="1"/>
</dbReference>
<dbReference type="AlphaFoldDB" id="A0A1V4B396"/>
<organism evidence="2 4">
    <name type="scientific">Canicola haemoglobinophilus</name>
    <dbReference type="NCBI Taxonomy" id="733"/>
    <lineage>
        <taxon>Bacteria</taxon>
        <taxon>Pseudomonadati</taxon>
        <taxon>Pseudomonadota</taxon>
        <taxon>Gammaproteobacteria</taxon>
        <taxon>Pasteurellales</taxon>
        <taxon>Pasteurellaceae</taxon>
        <taxon>Canicola</taxon>
    </lineage>
</organism>
<comment type="similarity">
    <text evidence="1">Belongs to the UPF0381 family.</text>
</comment>
<keyword evidence="4" id="KW-1185">Reference proteome</keyword>
<dbReference type="Gene3D" id="3.30.70.860">
    <property type="match status" value="1"/>
</dbReference>
<protein>
    <submittedName>
        <fullName evidence="2">tRNA-dihydrouridine synthase A</fullName>
    </submittedName>
</protein>
<dbReference type="InterPro" id="IPR005272">
    <property type="entry name" value="DUF406"/>
</dbReference>
<accession>A0A1V4B396</accession>
<evidence type="ECO:0000256" key="1">
    <source>
        <dbReference type="ARBA" id="ARBA00006201"/>
    </source>
</evidence>
<dbReference type="PANTHER" id="PTHR38769:SF1">
    <property type="entry name" value="UPF0381 PROTEIN YFCZ-RELATED"/>
    <property type="match status" value="1"/>
</dbReference>
<dbReference type="STRING" id="733.B0186_01730"/>
<sequence length="98" mass="11247">MSEKTLQQKAAEAHNMCRIKGDSMLDNSDREVIFDAEYDTEQQALTARDYFIQKARDVENEPANIDSEITALSDGFRLKMHIIFSCQAEVVLFQMAIR</sequence>
<gene>
    <name evidence="2" type="ORF">NCTC1659_01985</name>
    <name evidence="3" type="ORF">NCTC8540_00897</name>
</gene>
<dbReference type="InterPro" id="IPR035571">
    <property type="entry name" value="UPF0234-like_C"/>
</dbReference>
<dbReference type="Proteomes" id="UP000254329">
    <property type="component" value="Unassembled WGS sequence"/>
</dbReference>
<evidence type="ECO:0000313" key="2">
    <source>
        <dbReference type="EMBL" id="STO60688.1"/>
    </source>
</evidence>
<dbReference type="Pfam" id="PF04175">
    <property type="entry name" value="DUF406"/>
    <property type="match status" value="1"/>
</dbReference>
<evidence type="ECO:0000313" key="5">
    <source>
        <dbReference type="Proteomes" id="UP000254496"/>
    </source>
</evidence>
<evidence type="ECO:0000313" key="4">
    <source>
        <dbReference type="Proteomes" id="UP000254329"/>
    </source>
</evidence>
<dbReference type="EMBL" id="UGHJ01000001">
    <property type="protein sequence ID" value="STO68404.1"/>
    <property type="molecule type" value="Genomic_DNA"/>
</dbReference>
<evidence type="ECO:0000313" key="3">
    <source>
        <dbReference type="EMBL" id="STO68404.1"/>
    </source>
</evidence>
<proteinExistence type="inferred from homology"/>
<dbReference type="EMBL" id="UGHF01000001">
    <property type="protein sequence ID" value="STO60688.1"/>
    <property type="molecule type" value="Genomic_DNA"/>
</dbReference>
<dbReference type="Proteomes" id="UP000254496">
    <property type="component" value="Unassembled WGS sequence"/>
</dbReference>
<dbReference type="NCBIfam" id="TIGR00743">
    <property type="entry name" value="DUF406 family protein"/>
    <property type="match status" value="1"/>
</dbReference>
<name>A0A1V4B396_9PAST</name>
<reference evidence="4 5" key="1">
    <citation type="submission" date="2018-06" db="EMBL/GenBank/DDBJ databases">
        <authorList>
            <consortium name="Pathogen Informatics"/>
            <person name="Doyle S."/>
        </authorList>
    </citation>
    <scope>NUCLEOTIDE SEQUENCE [LARGE SCALE GENOMIC DNA]</scope>
    <source>
        <strain evidence="2 4">NCTC1659</strain>
        <strain evidence="3 5">NCTC8540</strain>
    </source>
</reference>
<dbReference type="RefSeq" id="WP_078217656.1">
    <property type="nucleotide sequence ID" value="NZ_MUXZ01000005.1"/>
</dbReference>
<dbReference type="GO" id="GO:0005829">
    <property type="term" value="C:cytosol"/>
    <property type="evidence" value="ECO:0007669"/>
    <property type="project" value="TreeGrafter"/>
</dbReference>
<dbReference type="OrthoDB" id="6198608at2"/>